<organism evidence="1 2">
    <name type="scientific">Neolentinus lepideus HHB14362 ss-1</name>
    <dbReference type="NCBI Taxonomy" id="1314782"/>
    <lineage>
        <taxon>Eukaryota</taxon>
        <taxon>Fungi</taxon>
        <taxon>Dikarya</taxon>
        <taxon>Basidiomycota</taxon>
        <taxon>Agaricomycotina</taxon>
        <taxon>Agaricomycetes</taxon>
        <taxon>Gloeophyllales</taxon>
        <taxon>Gloeophyllaceae</taxon>
        <taxon>Neolentinus</taxon>
    </lineage>
</organism>
<proteinExistence type="predicted"/>
<accession>A0A165P3Z2</accession>
<sequence>MSSMDRLLATYQPMPGRASNGTNIERTYLPSATLAPLHSSAEVACHYVHRRQKYLFQKHDALVMGWTMSDGLKLSRVVISHASVPWMYVSETSKIIVIDAMNAGLWEAEFDDVSRVPHAPRRRLNAADLPKETNQNPWISCKNTAMRAGGCRKNDAPSMRMMLETSCTLIHTPAQKTESSSSRSLYSAGRGIVEEQARAALEA</sequence>
<evidence type="ECO:0000313" key="1">
    <source>
        <dbReference type="EMBL" id="KZT20485.1"/>
    </source>
</evidence>
<dbReference type="InParanoid" id="A0A165P3Z2"/>
<dbReference type="AlphaFoldDB" id="A0A165P3Z2"/>
<keyword evidence="2" id="KW-1185">Reference proteome</keyword>
<dbReference type="EMBL" id="KV425620">
    <property type="protein sequence ID" value="KZT20485.1"/>
    <property type="molecule type" value="Genomic_DNA"/>
</dbReference>
<name>A0A165P3Z2_9AGAM</name>
<protein>
    <submittedName>
        <fullName evidence="1">Uncharacterized protein</fullName>
    </submittedName>
</protein>
<evidence type="ECO:0000313" key="2">
    <source>
        <dbReference type="Proteomes" id="UP000076761"/>
    </source>
</evidence>
<gene>
    <name evidence="1" type="ORF">NEOLEDRAFT_871831</name>
</gene>
<dbReference type="Proteomes" id="UP000076761">
    <property type="component" value="Unassembled WGS sequence"/>
</dbReference>
<reference evidence="1 2" key="1">
    <citation type="journal article" date="2016" name="Mol. Biol. Evol.">
        <title>Comparative Genomics of Early-Diverging Mushroom-Forming Fungi Provides Insights into the Origins of Lignocellulose Decay Capabilities.</title>
        <authorList>
            <person name="Nagy L.G."/>
            <person name="Riley R."/>
            <person name="Tritt A."/>
            <person name="Adam C."/>
            <person name="Daum C."/>
            <person name="Floudas D."/>
            <person name="Sun H."/>
            <person name="Yadav J.S."/>
            <person name="Pangilinan J."/>
            <person name="Larsson K.H."/>
            <person name="Matsuura K."/>
            <person name="Barry K."/>
            <person name="Labutti K."/>
            <person name="Kuo R."/>
            <person name="Ohm R.A."/>
            <person name="Bhattacharya S.S."/>
            <person name="Shirouzu T."/>
            <person name="Yoshinaga Y."/>
            <person name="Martin F.M."/>
            <person name="Grigoriev I.V."/>
            <person name="Hibbett D.S."/>
        </authorList>
    </citation>
    <scope>NUCLEOTIDE SEQUENCE [LARGE SCALE GENOMIC DNA]</scope>
    <source>
        <strain evidence="1 2">HHB14362 ss-1</strain>
    </source>
</reference>